<protein>
    <submittedName>
        <fullName evidence="1">Uncharacterized protein</fullName>
    </submittedName>
</protein>
<dbReference type="AlphaFoldDB" id="A0A371EL68"/>
<keyword evidence="2" id="KW-1185">Reference proteome</keyword>
<accession>A0A371EL68</accession>
<evidence type="ECO:0000313" key="1">
    <source>
        <dbReference type="EMBL" id="RDX66781.1"/>
    </source>
</evidence>
<proteinExistence type="predicted"/>
<feature type="non-terminal residue" evidence="1">
    <location>
        <position position="1"/>
    </location>
</feature>
<name>A0A371EL68_MUCPR</name>
<dbReference type="Proteomes" id="UP000257109">
    <property type="component" value="Unassembled WGS sequence"/>
</dbReference>
<reference evidence="1" key="1">
    <citation type="submission" date="2018-05" db="EMBL/GenBank/DDBJ databases">
        <title>Draft genome of Mucuna pruriens seed.</title>
        <authorList>
            <person name="Nnadi N.E."/>
            <person name="Vos R."/>
            <person name="Hasami M.H."/>
            <person name="Devisetty U.K."/>
            <person name="Aguiy J.C."/>
        </authorList>
    </citation>
    <scope>NUCLEOTIDE SEQUENCE [LARGE SCALE GENOMIC DNA]</scope>
    <source>
        <strain evidence="1">JCA_2017</strain>
    </source>
</reference>
<sequence length="89" mass="10491">MLGIRYEQTLIGRGACMPFEWLKNIYTLTRRSLHILRGVHVLIYERLLGALTSYEFNKYAWVVHDISYFISFLKLGSLLCIHISERVSR</sequence>
<organism evidence="1 2">
    <name type="scientific">Mucuna pruriens</name>
    <name type="common">Velvet bean</name>
    <name type="synonym">Dolichos pruriens</name>
    <dbReference type="NCBI Taxonomy" id="157652"/>
    <lineage>
        <taxon>Eukaryota</taxon>
        <taxon>Viridiplantae</taxon>
        <taxon>Streptophyta</taxon>
        <taxon>Embryophyta</taxon>
        <taxon>Tracheophyta</taxon>
        <taxon>Spermatophyta</taxon>
        <taxon>Magnoliopsida</taxon>
        <taxon>eudicotyledons</taxon>
        <taxon>Gunneridae</taxon>
        <taxon>Pentapetalae</taxon>
        <taxon>rosids</taxon>
        <taxon>fabids</taxon>
        <taxon>Fabales</taxon>
        <taxon>Fabaceae</taxon>
        <taxon>Papilionoideae</taxon>
        <taxon>50 kb inversion clade</taxon>
        <taxon>NPAAA clade</taxon>
        <taxon>indigoferoid/millettioid clade</taxon>
        <taxon>Phaseoleae</taxon>
        <taxon>Mucuna</taxon>
    </lineage>
</organism>
<gene>
    <name evidence="1" type="ORF">CR513_54427</name>
</gene>
<dbReference type="EMBL" id="QJKJ01013278">
    <property type="protein sequence ID" value="RDX66781.1"/>
    <property type="molecule type" value="Genomic_DNA"/>
</dbReference>
<comment type="caution">
    <text evidence="1">The sequence shown here is derived from an EMBL/GenBank/DDBJ whole genome shotgun (WGS) entry which is preliminary data.</text>
</comment>
<evidence type="ECO:0000313" key="2">
    <source>
        <dbReference type="Proteomes" id="UP000257109"/>
    </source>
</evidence>